<evidence type="ECO:0000313" key="1">
    <source>
        <dbReference type="EMBL" id="KAK2150455.1"/>
    </source>
</evidence>
<evidence type="ECO:0000313" key="2">
    <source>
        <dbReference type="Proteomes" id="UP001208570"/>
    </source>
</evidence>
<accession>A0AAD9JDR6</accession>
<dbReference type="Proteomes" id="UP001208570">
    <property type="component" value="Unassembled WGS sequence"/>
</dbReference>
<sequence>MATVVKPGYRTEYTDNYTTDKHGVGAGSWDKSSSGLFDGKALGTPRLTNPYASQANTANQQLASAERDPAVFPSQIYPSVFRETVIQKDDRGKYIDPFKNIANKPYGRRLMYDPSHPDK</sequence>
<keyword evidence="2" id="KW-1185">Reference proteome</keyword>
<organism evidence="1 2">
    <name type="scientific">Paralvinella palmiformis</name>
    <dbReference type="NCBI Taxonomy" id="53620"/>
    <lineage>
        <taxon>Eukaryota</taxon>
        <taxon>Metazoa</taxon>
        <taxon>Spiralia</taxon>
        <taxon>Lophotrochozoa</taxon>
        <taxon>Annelida</taxon>
        <taxon>Polychaeta</taxon>
        <taxon>Sedentaria</taxon>
        <taxon>Canalipalpata</taxon>
        <taxon>Terebellida</taxon>
        <taxon>Terebelliformia</taxon>
        <taxon>Alvinellidae</taxon>
        <taxon>Paralvinella</taxon>
    </lineage>
</organism>
<dbReference type="EMBL" id="JAODUP010000404">
    <property type="protein sequence ID" value="KAK2150455.1"/>
    <property type="molecule type" value="Genomic_DNA"/>
</dbReference>
<comment type="caution">
    <text evidence="1">The sequence shown here is derived from an EMBL/GenBank/DDBJ whole genome shotgun (WGS) entry which is preliminary data.</text>
</comment>
<protein>
    <submittedName>
        <fullName evidence="1">Uncharacterized protein</fullName>
    </submittedName>
</protein>
<feature type="non-terminal residue" evidence="1">
    <location>
        <position position="1"/>
    </location>
</feature>
<proteinExistence type="predicted"/>
<dbReference type="AlphaFoldDB" id="A0AAD9JDR6"/>
<gene>
    <name evidence="1" type="ORF">LSH36_404g01004</name>
</gene>
<name>A0AAD9JDR6_9ANNE</name>
<reference evidence="1" key="1">
    <citation type="journal article" date="2023" name="Mol. Biol. Evol.">
        <title>Third-Generation Sequencing Reveals the Adaptive Role of the Epigenome in Three Deep-Sea Polychaetes.</title>
        <authorList>
            <person name="Perez M."/>
            <person name="Aroh O."/>
            <person name="Sun Y."/>
            <person name="Lan Y."/>
            <person name="Juniper S.K."/>
            <person name="Young C.R."/>
            <person name="Angers B."/>
            <person name="Qian P.Y."/>
        </authorList>
    </citation>
    <scope>NUCLEOTIDE SEQUENCE</scope>
    <source>
        <strain evidence="1">P08H-3</strain>
    </source>
</reference>